<dbReference type="OrthoDB" id="9799672at2"/>
<sequence>MSQSQWTAVDNYIASRLVPPDAALEATLEASDAAGLPAINVAPNQGKFLNLLARMIGARNILEVGTLGGYSTIWLARALPAGGRLITLEYDPKHAQVARENIARAGLADRVDVRLGKAIDTLPEIAQEGLPPFDLVFIDADKPSNPDYFAWALKLARIGSVIIVDNVVRGGAVVDPQGDAAVQGVRRLNDLIAAETRVDATAIQTVGLKGYDGFVIALVVG</sequence>
<accession>A0A418WBY1</accession>
<dbReference type="GO" id="GO:0032259">
    <property type="term" value="P:methylation"/>
    <property type="evidence" value="ECO:0007669"/>
    <property type="project" value="UniProtKB-KW"/>
</dbReference>
<dbReference type="InterPro" id="IPR002935">
    <property type="entry name" value="SAM_O-MeTrfase"/>
</dbReference>
<dbReference type="PANTHER" id="PTHR10509:SF14">
    <property type="entry name" value="CAFFEOYL-COA O-METHYLTRANSFERASE 3-RELATED"/>
    <property type="match status" value="1"/>
</dbReference>
<dbReference type="AlphaFoldDB" id="A0A418WBY1"/>
<dbReference type="RefSeq" id="WP_119778158.1">
    <property type="nucleotide sequence ID" value="NZ_QYUK01000011.1"/>
</dbReference>
<comment type="caution">
    <text evidence="4">The sequence shown here is derived from an EMBL/GenBank/DDBJ whole genome shotgun (WGS) entry which is preliminary data.</text>
</comment>
<dbReference type="CDD" id="cd02440">
    <property type="entry name" value="AdoMet_MTases"/>
    <property type="match status" value="1"/>
</dbReference>
<protein>
    <submittedName>
        <fullName evidence="4">O-methyltransferase</fullName>
    </submittedName>
</protein>
<keyword evidence="1 4" id="KW-0489">Methyltransferase</keyword>
<evidence type="ECO:0000256" key="1">
    <source>
        <dbReference type="ARBA" id="ARBA00022603"/>
    </source>
</evidence>
<dbReference type="GO" id="GO:0008171">
    <property type="term" value="F:O-methyltransferase activity"/>
    <property type="evidence" value="ECO:0007669"/>
    <property type="project" value="InterPro"/>
</dbReference>
<keyword evidence="5" id="KW-1185">Reference proteome</keyword>
<dbReference type="Gene3D" id="3.40.50.150">
    <property type="entry name" value="Vaccinia Virus protein VP39"/>
    <property type="match status" value="1"/>
</dbReference>
<evidence type="ECO:0000313" key="5">
    <source>
        <dbReference type="Proteomes" id="UP000284605"/>
    </source>
</evidence>
<evidence type="ECO:0000256" key="2">
    <source>
        <dbReference type="ARBA" id="ARBA00022679"/>
    </source>
</evidence>
<dbReference type="Proteomes" id="UP000284605">
    <property type="component" value="Unassembled WGS sequence"/>
</dbReference>
<evidence type="ECO:0000256" key="3">
    <source>
        <dbReference type="ARBA" id="ARBA00022691"/>
    </source>
</evidence>
<reference evidence="4 5" key="1">
    <citation type="submission" date="2018-09" db="EMBL/GenBank/DDBJ databases">
        <authorList>
            <person name="Zhu H."/>
        </authorList>
    </citation>
    <scope>NUCLEOTIDE SEQUENCE [LARGE SCALE GENOMIC DNA]</scope>
    <source>
        <strain evidence="4 5">K1W22B-8</strain>
    </source>
</reference>
<organism evidence="4 5">
    <name type="scientific">Oleomonas cavernae</name>
    <dbReference type="NCBI Taxonomy" id="2320859"/>
    <lineage>
        <taxon>Bacteria</taxon>
        <taxon>Pseudomonadati</taxon>
        <taxon>Pseudomonadota</taxon>
        <taxon>Alphaproteobacteria</taxon>
        <taxon>Acetobacterales</taxon>
        <taxon>Acetobacteraceae</taxon>
        <taxon>Oleomonas</taxon>
    </lineage>
</organism>
<dbReference type="Pfam" id="PF01596">
    <property type="entry name" value="Methyltransf_3"/>
    <property type="match status" value="1"/>
</dbReference>
<dbReference type="SUPFAM" id="SSF53335">
    <property type="entry name" value="S-adenosyl-L-methionine-dependent methyltransferases"/>
    <property type="match status" value="1"/>
</dbReference>
<dbReference type="InterPro" id="IPR050362">
    <property type="entry name" value="Cation-dep_OMT"/>
</dbReference>
<dbReference type="GO" id="GO:0008757">
    <property type="term" value="F:S-adenosylmethionine-dependent methyltransferase activity"/>
    <property type="evidence" value="ECO:0007669"/>
    <property type="project" value="TreeGrafter"/>
</dbReference>
<dbReference type="PANTHER" id="PTHR10509">
    <property type="entry name" value="O-METHYLTRANSFERASE-RELATED"/>
    <property type="match status" value="1"/>
</dbReference>
<proteinExistence type="predicted"/>
<gene>
    <name evidence="4" type="ORF">D3874_11220</name>
</gene>
<dbReference type="PROSITE" id="PS51682">
    <property type="entry name" value="SAM_OMT_I"/>
    <property type="match status" value="1"/>
</dbReference>
<evidence type="ECO:0000313" key="4">
    <source>
        <dbReference type="EMBL" id="RJF87519.1"/>
    </source>
</evidence>
<keyword evidence="3" id="KW-0949">S-adenosyl-L-methionine</keyword>
<name>A0A418WBY1_9PROT</name>
<dbReference type="EMBL" id="QYUK01000011">
    <property type="protein sequence ID" value="RJF87519.1"/>
    <property type="molecule type" value="Genomic_DNA"/>
</dbReference>
<keyword evidence="2 4" id="KW-0808">Transferase</keyword>
<dbReference type="InterPro" id="IPR029063">
    <property type="entry name" value="SAM-dependent_MTases_sf"/>
</dbReference>